<proteinExistence type="predicted"/>
<reference evidence="2" key="1">
    <citation type="submission" date="2023-01" db="EMBL/GenBank/DDBJ databases">
        <title>Sulfurovum sp. XTW-4 genome assembly.</title>
        <authorList>
            <person name="Wang J."/>
        </authorList>
    </citation>
    <scope>NUCLEOTIDE SEQUENCE</scope>
    <source>
        <strain evidence="2">XTW-4</strain>
    </source>
</reference>
<name>A0ABT7QNJ8_9BACT</name>
<organism evidence="2 3">
    <name type="scientific">Sulfurovum xiamenensis</name>
    <dbReference type="NCBI Taxonomy" id="3019066"/>
    <lineage>
        <taxon>Bacteria</taxon>
        <taxon>Pseudomonadati</taxon>
        <taxon>Campylobacterota</taxon>
        <taxon>Epsilonproteobacteria</taxon>
        <taxon>Campylobacterales</taxon>
        <taxon>Sulfurovaceae</taxon>
        <taxon>Sulfurovum</taxon>
    </lineage>
</organism>
<comment type="caution">
    <text evidence="2">The sequence shown here is derived from an EMBL/GenBank/DDBJ whole genome shotgun (WGS) entry which is preliminary data.</text>
</comment>
<evidence type="ECO:0008006" key="4">
    <source>
        <dbReference type="Google" id="ProtNLM"/>
    </source>
</evidence>
<dbReference type="Proteomes" id="UP001169066">
    <property type="component" value="Unassembled WGS sequence"/>
</dbReference>
<dbReference type="EMBL" id="JAQIBC010000001">
    <property type="protein sequence ID" value="MDM5262644.1"/>
    <property type="molecule type" value="Genomic_DNA"/>
</dbReference>
<evidence type="ECO:0000313" key="3">
    <source>
        <dbReference type="Proteomes" id="UP001169066"/>
    </source>
</evidence>
<accession>A0ABT7QNJ8</accession>
<sequence length="229" mass="26223">MKFLIVCITMLFISGCSGAKIADNITKTQIAMSGNKPPAFFTVANVETMKNYVFEGKGFSFQFPTAKQSDFSKMGGWSGMSMRDGRTIAFGFKNSIVYHIAVSTSGNVLKYGERERVIENNDVEYLRTRMPKRVKNNGEIMDISLKTFRAGKENYSCTERTSTHSKYRKKRISYGCFKVNEIKTKIKYVSISLTYNKPKDPKLAKQYTYQDLKKRAKRTLDSLYIKDGW</sequence>
<gene>
    <name evidence="2" type="ORF">PF327_00315</name>
</gene>
<evidence type="ECO:0000256" key="1">
    <source>
        <dbReference type="SAM" id="SignalP"/>
    </source>
</evidence>
<keyword evidence="3" id="KW-1185">Reference proteome</keyword>
<feature type="signal peptide" evidence="1">
    <location>
        <begin position="1"/>
        <end position="19"/>
    </location>
</feature>
<protein>
    <recommendedName>
        <fullName evidence="4">Lipoprotein</fullName>
    </recommendedName>
</protein>
<dbReference type="RefSeq" id="WP_289400828.1">
    <property type="nucleotide sequence ID" value="NZ_JAQIBC010000001.1"/>
</dbReference>
<feature type="chain" id="PRO_5046981334" description="Lipoprotein" evidence="1">
    <location>
        <begin position="20"/>
        <end position="229"/>
    </location>
</feature>
<evidence type="ECO:0000313" key="2">
    <source>
        <dbReference type="EMBL" id="MDM5262644.1"/>
    </source>
</evidence>
<dbReference type="PROSITE" id="PS51257">
    <property type="entry name" value="PROKAR_LIPOPROTEIN"/>
    <property type="match status" value="1"/>
</dbReference>
<keyword evidence="1" id="KW-0732">Signal</keyword>